<accession>A0ABR6CUF8</accession>
<proteinExistence type="predicted"/>
<dbReference type="Proteomes" id="UP000626697">
    <property type="component" value="Unassembled WGS sequence"/>
</dbReference>
<protein>
    <recommendedName>
        <fullName evidence="3">HNH endonuclease</fullName>
    </recommendedName>
</protein>
<name>A0ABR6CUF8_9BACI</name>
<dbReference type="EMBL" id="JACJHX010000015">
    <property type="protein sequence ID" value="MBA9028595.1"/>
    <property type="molecule type" value="Genomic_DNA"/>
</dbReference>
<organism evidence="1 2">
    <name type="scientific">Peribacillus huizhouensis</name>
    <dbReference type="NCBI Taxonomy" id="1501239"/>
    <lineage>
        <taxon>Bacteria</taxon>
        <taxon>Bacillati</taxon>
        <taxon>Bacillota</taxon>
        <taxon>Bacilli</taxon>
        <taxon>Bacillales</taxon>
        <taxon>Bacillaceae</taxon>
        <taxon>Peribacillus</taxon>
    </lineage>
</organism>
<sequence length="45" mass="5285">MIKSKQLERPSLVHKGIWTPWAELLCYECHGRNFSSGQLNDCHDR</sequence>
<gene>
    <name evidence="1" type="ORF">HNP81_003915</name>
</gene>
<keyword evidence="2" id="KW-1185">Reference proteome</keyword>
<reference evidence="1 2" key="1">
    <citation type="submission" date="2020-08" db="EMBL/GenBank/DDBJ databases">
        <title>Genomic Encyclopedia of Type Strains, Phase IV (KMG-IV): sequencing the most valuable type-strain genomes for metagenomic binning, comparative biology and taxonomic classification.</title>
        <authorList>
            <person name="Goeker M."/>
        </authorList>
    </citation>
    <scope>NUCLEOTIDE SEQUENCE [LARGE SCALE GENOMIC DNA]</scope>
    <source>
        <strain evidence="1 2">DSM 105481</strain>
    </source>
</reference>
<evidence type="ECO:0008006" key="3">
    <source>
        <dbReference type="Google" id="ProtNLM"/>
    </source>
</evidence>
<evidence type="ECO:0000313" key="1">
    <source>
        <dbReference type="EMBL" id="MBA9028595.1"/>
    </source>
</evidence>
<evidence type="ECO:0000313" key="2">
    <source>
        <dbReference type="Proteomes" id="UP000626697"/>
    </source>
</evidence>
<comment type="caution">
    <text evidence="1">The sequence shown here is derived from an EMBL/GenBank/DDBJ whole genome shotgun (WGS) entry which is preliminary data.</text>
</comment>